<reference evidence="2 3" key="1">
    <citation type="submission" date="2019-11" db="EMBL/GenBank/DDBJ databases">
        <title>Whole genome sequencing identifies a novel species of the genus Arsenicicoccus isolated from human blood.</title>
        <authorList>
            <person name="Jeong J.H."/>
            <person name="Kweon O.J."/>
            <person name="Kim H.R."/>
            <person name="Kim T.-H."/>
            <person name="Ha S.-M."/>
            <person name="Lee M.-K."/>
        </authorList>
    </citation>
    <scope>NUCLEOTIDE SEQUENCE [LARGE SCALE GENOMIC DNA]</scope>
    <source>
        <strain evidence="2 3">MKL-02</strain>
    </source>
</reference>
<proteinExistence type="predicted"/>
<dbReference type="InterPro" id="IPR012312">
    <property type="entry name" value="Hemerythrin-like"/>
</dbReference>
<dbReference type="Gene3D" id="1.20.120.520">
    <property type="entry name" value="nmb1532 protein domain like"/>
    <property type="match status" value="1"/>
</dbReference>
<protein>
    <submittedName>
        <fullName evidence="2">Hemerythrin domain-containing protein</fullName>
    </submittedName>
</protein>
<accession>A0A6I3IVK8</accession>
<organism evidence="2 3">
    <name type="scientific">Arsenicicoccus cauae</name>
    <dbReference type="NCBI Taxonomy" id="2663847"/>
    <lineage>
        <taxon>Bacteria</taxon>
        <taxon>Bacillati</taxon>
        <taxon>Actinomycetota</taxon>
        <taxon>Actinomycetes</taxon>
        <taxon>Micrococcales</taxon>
        <taxon>Intrasporangiaceae</taxon>
        <taxon>Arsenicicoccus</taxon>
    </lineage>
</organism>
<sequence length="141" mass="16025">MCSYCGCKDIELIGRYMEEHDQLINELGILRRACDEQDLAAVRGACEHLAGLMRPHFDSEERSLFAVLREDEDFTEHVDDLCAEHEDLWALFDAVKGGDFGGYKAFEDRLRVHMDREDNGLFPAAAVSLDGPSWDRIMDLA</sequence>
<dbReference type="RefSeq" id="WP_154593655.1">
    <property type="nucleotide sequence ID" value="NZ_WLVL01000038.1"/>
</dbReference>
<evidence type="ECO:0000313" key="2">
    <source>
        <dbReference type="EMBL" id="MTB72361.1"/>
    </source>
</evidence>
<dbReference type="Pfam" id="PF01814">
    <property type="entry name" value="Hemerythrin"/>
    <property type="match status" value="1"/>
</dbReference>
<dbReference type="CDD" id="cd12108">
    <property type="entry name" value="Hr-like"/>
    <property type="match status" value="1"/>
</dbReference>
<dbReference type="AlphaFoldDB" id="A0A6I3IVK8"/>
<evidence type="ECO:0000259" key="1">
    <source>
        <dbReference type="Pfam" id="PF01814"/>
    </source>
</evidence>
<keyword evidence="3" id="KW-1185">Reference proteome</keyword>
<comment type="caution">
    <text evidence="2">The sequence shown here is derived from an EMBL/GenBank/DDBJ whole genome shotgun (WGS) entry which is preliminary data.</text>
</comment>
<dbReference type="EMBL" id="WLVL01000038">
    <property type="protein sequence ID" value="MTB72361.1"/>
    <property type="molecule type" value="Genomic_DNA"/>
</dbReference>
<gene>
    <name evidence="2" type="ORF">GGG17_10340</name>
</gene>
<dbReference type="Proteomes" id="UP000431092">
    <property type="component" value="Unassembled WGS sequence"/>
</dbReference>
<name>A0A6I3IVK8_9MICO</name>
<feature type="domain" description="Hemerythrin-like" evidence="1">
    <location>
        <begin position="15"/>
        <end position="125"/>
    </location>
</feature>
<evidence type="ECO:0000313" key="3">
    <source>
        <dbReference type="Proteomes" id="UP000431092"/>
    </source>
</evidence>